<accession>A0A9P6QQ16</accession>
<reference evidence="1" key="1">
    <citation type="journal article" date="2020" name="Fungal Divers.">
        <title>Resolving the Mortierellaceae phylogeny through synthesis of multi-gene phylogenetics and phylogenomics.</title>
        <authorList>
            <person name="Vandepol N."/>
            <person name="Liber J."/>
            <person name="Desiro A."/>
            <person name="Na H."/>
            <person name="Kennedy M."/>
            <person name="Barry K."/>
            <person name="Grigoriev I.V."/>
            <person name="Miller A.N."/>
            <person name="O'Donnell K."/>
            <person name="Stajich J.E."/>
            <person name="Bonito G."/>
        </authorList>
    </citation>
    <scope>NUCLEOTIDE SEQUENCE</scope>
    <source>
        <strain evidence="1">NVP60</strain>
    </source>
</reference>
<evidence type="ECO:0000313" key="1">
    <source>
        <dbReference type="EMBL" id="KAG0273304.1"/>
    </source>
</evidence>
<gene>
    <name evidence="1" type="ORF">BGZ97_010756</name>
</gene>
<dbReference type="OrthoDB" id="2432435at2759"/>
<comment type="caution">
    <text evidence="1">The sequence shown here is derived from an EMBL/GenBank/DDBJ whole genome shotgun (WGS) entry which is preliminary data.</text>
</comment>
<feature type="non-terminal residue" evidence="1">
    <location>
        <position position="195"/>
    </location>
</feature>
<organism evidence="1 2">
    <name type="scientific">Linnemannia gamsii</name>
    <dbReference type="NCBI Taxonomy" id="64522"/>
    <lineage>
        <taxon>Eukaryota</taxon>
        <taxon>Fungi</taxon>
        <taxon>Fungi incertae sedis</taxon>
        <taxon>Mucoromycota</taxon>
        <taxon>Mortierellomycotina</taxon>
        <taxon>Mortierellomycetes</taxon>
        <taxon>Mortierellales</taxon>
        <taxon>Mortierellaceae</taxon>
        <taxon>Linnemannia</taxon>
    </lineage>
</organism>
<sequence>MLVFGYSVAAVVVPPITHLVRSDAIDQAFAGLQKIKDFEPGMDHIMDWMDKVSANEGEAGDEFTEQMEKKEALEGADLRKLNTFLKDKDEKKVLGNLYRTVTDEGRVKWVCIDHYRANYQENSAKEFLRVLHSVGGSFNENIGRVEVKLRSRELAELFFSAIEKARSVYELDINLDWTCTTSDLEALEYALKKSR</sequence>
<proteinExistence type="predicted"/>
<protein>
    <submittedName>
        <fullName evidence="1">Uncharacterized protein</fullName>
    </submittedName>
</protein>
<dbReference type="Proteomes" id="UP000823405">
    <property type="component" value="Unassembled WGS sequence"/>
</dbReference>
<dbReference type="EMBL" id="JAAAIN010005711">
    <property type="protein sequence ID" value="KAG0273304.1"/>
    <property type="molecule type" value="Genomic_DNA"/>
</dbReference>
<evidence type="ECO:0000313" key="2">
    <source>
        <dbReference type="Proteomes" id="UP000823405"/>
    </source>
</evidence>
<name>A0A9P6QQ16_9FUNG</name>
<dbReference type="AlphaFoldDB" id="A0A9P6QQ16"/>
<keyword evidence="2" id="KW-1185">Reference proteome</keyword>